<dbReference type="PANTHER" id="PTHR39767:SF2">
    <property type="entry name" value="CHROMOSOME UNDETERMINED SCAFFOLD_1, WHOLE GENOME SHOTGUN SEQUENCE"/>
    <property type="match status" value="1"/>
</dbReference>
<evidence type="ECO:0000313" key="2">
    <source>
        <dbReference type="Proteomes" id="UP000692954"/>
    </source>
</evidence>
<dbReference type="AlphaFoldDB" id="A0A8S1RR20"/>
<protein>
    <submittedName>
        <fullName evidence="1">Uncharacterized protein</fullName>
    </submittedName>
</protein>
<comment type="caution">
    <text evidence="1">The sequence shown here is derived from an EMBL/GenBank/DDBJ whole genome shotgun (WGS) entry which is preliminary data.</text>
</comment>
<reference evidence="1" key="1">
    <citation type="submission" date="2021-01" db="EMBL/GenBank/DDBJ databases">
        <authorList>
            <consortium name="Genoscope - CEA"/>
            <person name="William W."/>
        </authorList>
    </citation>
    <scope>NUCLEOTIDE SEQUENCE</scope>
</reference>
<evidence type="ECO:0000313" key="1">
    <source>
        <dbReference type="EMBL" id="CAD8129355.1"/>
    </source>
</evidence>
<proteinExistence type="predicted"/>
<sequence length="167" mass="19733">MDKLQRSRQSNSFIKEVSKKRNHRFKAYKIIYLDQILVSRNFFYIKTFELSHIVNLDQHFCFGGNIRKHNLLFYIHFCGSTSLYDKASPVDLYAYHQNPTAQIIITGETLFWGIVELQLFIEKCPNGCDSYDENGCLNQILYIPSKSFTYIDLNEGWQYDIISYKNI</sequence>
<dbReference type="Proteomes" id="UP000692954">
    <property type="component" value="Unassembled WGS sequence"/>
</dbReference>
<name>A0A8S1RR20_9CILI</name>
<organism evidence="1 2">
    <name type="scientific">Paramecium sonneborni</name>
    <dbReference type="NCBI Taxonomy" id="65129"/>
    <lineage>
        <taxon>Eukaryota</taxon>
        <taxon>Sar</taxon>
        <taxon>Alveolata</taxon>
        <taxon>Ciliophora</taxon>
        <taxon>Intramacronucleata</taxon>
        <taxon>Oligohymenophorea</taxon>
        <taxon>Peniculida</taxon>
        <taxon>Parameciidae</taxon>
        <taxon>Paramecium</taxon>
    </lineage>
</organism>
<accession>A0A8S1RR20</accession>
<dbReference type="PANTHER" id="PTHR39767">
    <property type="entry name" value="CALCIUM/CALMODULIN-BINDING MEMBRANE PROTEIN PCM4-RELATED"/>
    <property type="match status" value="1"/>
</dbReference>
<dbReference type="EMBL" id="CAJJDN010000218">
    <property type="protein sequence ID" value="CAD8129355.1"/>
    <property type="molecule type" value="Genomic_DNA"/>
</dbReference>
<keyword evidence="2" id="KW-1185">Reference proteome</keyword>
<gene>
    <name evidence="1" type="ORF">PSON_ATCC_30995.1.T2180009</name>
</gene>